<evidence type="ECO:0000259" key="1">
    <source>
        <dbReference type="Pfam" id="PF00984"/>
    </source>
</evidence>
<keyword evidence="3" id="KW-1185">Reference proteome</keyword>
<accession>A0A1M4YHL2</accession>
<dbReference type="Proteomes" id="UP000184295">
    <property type="component" value="Unassembled WGS sequence"/>
</dbReference>
<dbReference type="Pfam" id="PF00984">
    <property type="entry name" value="UDPG_MGDP_dh"/>
    <property type="match status" value="1"/>
</dbReference>
<dbReference type="InterPro" id="IPR014026">
    <property type="entry name" value="UDP-Glc/GDP-Man_DH_dimer"/>
</dbReference>
<gene>
    <name evidence="2" type="ORF">SAMN02745225_02343</name>
</gene>
<dbReference type="InterPro" id="IPR008927">
    <property type="entry name" value="6-PGluconate_DH-like_C_sf"/>
</dbReference>
<protein>
    <submittedName>
        <fullName evidence="2">UDP-glucose/GDP-mannose dehydrogenase family, central domain</fullName>
    </submittedName>
</protein>
<dbReference type="GO" id="GO:0051287">
    <property type="term" value="F:NAD binding"/>
    <property type="evidence" value="ECO:0007669"/>
    <property type="project" value="InterPro"/>
</dbReference>
<sequence length="139" mass="15332">MIELFELPQIVSSRSERGLEQASALFGNLTNKIITMSPEEAEMAKLFTNVWRYIKFAAASQLFMMATNLGLDYESIRRGLMEDYPRASDLPSARFAAGPCLLKDTLQLAAFNDNNFVLGHAAINVNEGLPLFVVLGGLT</sequence>
<name>A0A1M4YHL2_9ACTN</name>
<evidence type="ECO:0000313" key="3">
    <source>
        <dbReference type="Proteomes" id="UP000184295"/>
    </source>
</evidence>
<dbReference type="SUPFAM" id="SSF48179">
    <property type="entry name" value="6-phosphogluconate dehydrogenase C-terminal domain-like"/>
    <property type="match status" value="1"/>
</dbReference>
<evidence type="ECO:0000313" key="2">
    <source>
        <dbReference type="EMBL" id="SHF05285.1"/>
    </source>
</evidence>
<dbReference type="AlphaFoldDB" id="A0A1M4YHL2"/>
<dbReference type="Gene3D" id="3.40.50.720">
    <property type="entry name" value="NAD(P)-binding Rossmann-like Domain"/>
    <property type="match status" value="1"/>
</dbReference>
<dbReference type="STRING" id="1121881.SAMN02745225_02343"/>
<feature type="domain" description="UDP-glucose/GDP-mannose dehydrogenase dimerisation" evidence="1">
    <location>
        <begin position="39"/>
        <end position="126"/>
    </location>
</feature>
<proteinExistence type="predicted"/>
<organism evidence="2 3">
    <name type="scientific">Ferrithrix thermotolerans DSM 19514</name>
    <dbReference type="NCBI Taxonomy" id="1121881"/>
    <lineage>
        <taxon>Bacteria</taxon>
        <taxon>Bacillati</taxon>
        <taxon>Actinomycetota</taxon>
        <taxon>Acidimicrobiia</taxon>
        <taxon>Acidimicrobiales</taxon>
        <taxon>Acidimicrobiaceae</taxon>
        <taxon>Ferrithrix</taxon>
    </lineage>
</organism>
<reference evidence="3" key="1">
    <citation type="submission" date="2016-11" db="EMBL/GenBank/DDBJ databases">
        <authorList>
            <person name="Varghese N."/>
            <person name="Submissions S."/>
        </authorList>
    </citation>
    <scope>NUCLEOTIDE SEQUENCE [LARGE SCALE GENOMIC DNA]</scope>
    <source>
        <strain evidence="3">DSM 19514</strain>
    </source>
</reference>
<dbReference type="GO" id="GO:0016616">
    <property type="term" value="F:oxidoreductase activity, acting on the CH-OH group of donors, NAD or NADP as acceptor"/>
    <property type="evidence" value="ECO:0007669"/>
    <property type="project" value="InterPro"/>
</dbReference>
<dbReference type="EMBL" id="FQUL01000071">
    <property type="protein sequence ID" value="SHF05285.1"/>
    <property type="molecule type" value="Genomic_DNA"/>
</dbReference>
<dbReference type="RefSeq" id="WP_072792736.1">
    <property type="nucleotide sequence ID" value="NZ_FQUL01000071.1"/>
</dbReference>
<dbReference type="OrthoDB" id="5193947at2"/>